<evidence type="ECO:0000313" key="2">
    <source>
        <dbReference type="EMBL" id="KAK0574247.1"/>
    </source>
</evidence>
<feature type="domain" description="RNase H type-1" evidence="1">
    <location>
        <begin position="51"/>
        <end position="155"/>
    </location>
</feature>
<name>A0AA39RKJ1_ACESA</name>
<dbReference type="Proteomes" id="UP001168877">
    <property type="component" value="Unassembled WGS sequence"/>
</dbReference>
<reference evidence="2" key="2">
    <citation type="submission" date="2023-06" db="EMBL/GenBank/DDBJ databases">
        <authorList>
            <person name="Swenson N.G."/>
            <person name="Wegrzyn J.L."/>
            <person name="Mcevoy S.L."/>
        </authorList>
    </citation>
    <scope>NUCLEOTIDE SEQUENCE</scope>
    <source>
        <strain evidence="2">NS2018</strain>
        <tissue evidence="2">Leaf</tissue>
    </source>
</reference>
<protein>
    <recommendedName>
        <fullName evidence="1">RNase H type-1 domain-containing protein</fullName>
    </recommendedName>
</protein>
<dbReference type="Pfam" id="PF13456">
    <property type="entry name" value="RVT_3"/>
    <property type="match status" value="1"/>
</dbReference>
<proteinExistence type="predicted"/>
<sequence>MWSLEDIFEWASCFIEEYQNSADLPVTSSSRSSQLNPPHWVPSFLDKFLLNSNVAVDGSRRMVGIGLVICNFEGCVMATSSQRICAYYSPMVDEAVAIMKGLHLAFDTGLVPLDLVSDAAVVVGMVNDMKEHDLEIGLVIDAIRRLMLSLPSCVLRL</sequence>
<reference evidence="2" key="1">
    <citation type="journal article" date="2022" name="Plant J.">
        <title>Strategies of tolerance reflected in two North American maple genomes.</title>
        <authorList>
            <person name="McEvoy S.L."/>
            <person name="Sezen U.U."/>
            <person name="Trouern-Trend A."/>
            <person name="McMahon S.M."/>
            <person name="Schaberg P.G."/>
            <person name="Yang J."/>
            <person name="Wegrzyn J.L."/>
            <person name="Swenson N.G."/>
        </authorList>
    </citation>
    <scope>NUCLEOTIDE SEQUENCE</scope>
    <source>
        <strain evidence="2">NS2018</strain>
    </source>
</reference>
<evidence type="ECO:0000259" key="1">
    <source>
        <dbReference type="Pfam" id="PF13456"/>
    </source>
</evidence>
<dbReference type="PANTHER" id="PTHR47074">
    <property type="entry name" value="BNAC02G40300D PROTEIN"/>
    <property type="match status" value="1"/>
</dbReference>
<evidence type="ECO:0000313" key="3">
    <source>
        <dbReference type="Proteomes" id="UP001168877"/>
    </source>
</evidence>
<dbReference type="GO" id="GO:0003676">
    <property type="term" value="F:nucleic acid binding"/>
    <property type="evidence" value="ECO:0007669"/>
    <property type="project" value="InterPro"/>
</dbReference>
<dbReference type="InterPro" id="IPR002156">
    <property type="entry name" value="RNaseH_domain"/>
</dbReference>
<dbReference type="EMBL" id="JAUESC010000387">
    <property type="protein sequence ID" value="KAK0574247.1"/>
    <property type="molecule type" value="Genomic_DNA"/>
</dbReference>
<organism evidence="2 3">
    <name type="scientific">Acer saccharum</name>
    <name type="common">Sugar maple</name>
    <dbReference type="NCBI Taxonomy" id="4024"/>
    <lineage>
        <taxon>Eukaryota</taxon>
        <taxon>Viridiplantae</taxon>
        <taxon>Streptophyta</taxon>
        <taxon>Embryophyta</taxon>
        <taxon>Tracheophyta</taxon>
        <taxon>Spermatophyta</taxon>
        <taxon>Magnoliopsida</taxon>
        <taxon>eudicotyledons</taxon>
        <taxon>Gunneridae</taxon>
        <taxon>Pentapetalae</taxon>
        <taxon>rosids</taxon>
        <taxon>malvids</taxon>
        <taxon>Sapindales</taxon>
        <taxon>Sapindaceae</taxon>
        <taxon>Hippocastanoideae</taxon>
        <taxon>Acereae</taxon>
        <taxon>Acer</taxon>
    </lineage>
</organism>
<dbReference type="GO" id="GO:0004523">
    <property type="term" value="F:RNA-DNA hybrid ribonuclease activity"/>
    <property type="evidence" value="ECO:0007669"/>
    <property type="project" value="InterPro"/>
</dbReference>
<accession>A0AA39RKJ1</accession>
<dbReference type="AlphaFoldDB" id="A0AA39RKJ1"/>
<dbReference type="PANTHER" id="PTHR47074:SF11">
    <property type="entry name" value="REVERSE TRANSCRIPTASE-LIKE PROTEIN"/>
    <property type="match status" value="1"/>
</dbReference>
<keyword evidence="3" id="KW-1185">Reference proteome</keyword>
<gene>
    <name evidence="2" type="ORF">LWI29_020355</name>
</gene>
<dbReference type="InterPro" id="IPR052929">
    <property type="entry name" value="RNase_H-like_EbsB-rel"/>
</dbReference>
<comment type="caution">
    <text evidence="2">The sequence shown here is derived from an EMBL/GenBank/DDBJ whole genome shotgun (WGS) entry which is preliminary data.</text>
</comment>